<evidence type="ECO:0000313" key="3">
    <source>
        <dbReference type="Proteomes" id="UP000289775"/>
    </source>
</evidence>
<dbReference type="InterPro" id="IPR014710">
    <property type="entry name" value="RmlC-like_jellyroll"/>
</dbReference>
<comment type="caution">
    <text evidence="2">The sequence shown here is derived from an EMBL/GenBank/DDBJ whole genome shotgun (WGS) entry which is preliminary data.</text>
</comment>
<dbReference type="Pfam" id="PF00027">
    <property type="entry name" value="cNMP_binding"/>
    <property type="match status" value="1"/>
</dbReference>
<reference evidence="2 3" key="1">
    <citation type="submission" date="2014-12" db="EMBL/GenBank/DDBJ databases">
        <title>Genome sequence of Flavobacterium beibuense RSKm HC5.</title>
        <authorList>
            <person name="Kim J.F."/>
            <person name="Song J.Y."/>
            <person name="Kwak M.-J."/>
            <person name="Lee S.-W."/>
        </authorList>
    </citation>
    <scope>NUCLEOTIDE SEQUENCE [LARGE SCALE GENOMIC DNA]</scope>
    <source>
        <strain evidence="2 3">RSKm HC5</strain>
    </source>
</reference>
<organism evidence="2 3">
    <name type="scientific">Flavobacterium beibuense</name>
    <dbReference type="NCBI Taxonomy" id="657326"/>
    <lineage>
        <taxon>Bacteria</taxon>
        <taxon>Pseudomonadati</taxon>
        <taxon>Bacteroidota</taxon>
        <taxon>Flavobacteriia</taxon>
        <taxon>Flavobacteriales</taxon>
        <taxon>Flavobacteriaceae</taxon>
        <taxon>Flavobacterium</taxon>
    </lineage>
</organism>
<name>A0A444WA67_9FLAO</name>
<proteinExistence type="predicted"/>
<gene>
    <name evidence="2" type="ORF">NU09_1886</name>
</gene>
<dbReference type="EMBL" id="JUIW01000006">
    <property type="protein sequence ID" value="RYJ42787.1"/>
    <property type="molecule type" value="Genomic_DNA"/>
</dbReference>
<protein>
    <submittedName>
        <fullName evidence="2">Cyclic nucleotide-binding protein</fullName>
    </submittedName>
</protein>
<dbReference type="CDD" id="cd00038">
    <property type="entry name" value="CAP_ED"/>
    <property type="match status" value="1"/>
</dbReference>
<sequence length="190" mass="22015">MCYYMNELRKHIEELISLSDAEFVSVSSYFTMKQYKKDEFLIRQQEKVPYTYFVVSGLLKLTYTDASGKEHILSFAMEDWWETDYLAFNSGTMATMSLICLENTKVLCLTLKDYKALCAAFPKMEHFFLQKAVNGHIASQQRILSLLSSNAADRYAKLLKRYPSLLQRVSKSQLAAYLGVSRETLSRLYQ</sequence>
<evidence type="ECO:0000313" key="2">
    <source>
        <dbReference type="EMBL" id="RYJ42787.1"/>
    </source>
</evidence>
<evidence type="ECO:0000259" key="1">
    <source>
        <dbReference type="PROSITE" id="PS50042"/>
    </source>
</evidence>
<dbReference type="PROSITE" id="PS50042">
    <property type="entry name" value="CNMP_BINDING_3"/>
    <property type="match status" value="1"/>
</dbReference>
<keyword evidence="3" id="KW-1185">Reference proteome</keyword>
<dbReference type="InterPro" id="IPR018490">
    <property type="entry name" value="cNMP-bd_dom_sf"/>
</dbReference>
<dbReference type="AlphaFoldDB" id="A0A444WA67"/>
<feature type="domain" description="Cyclic nucleotide-binding" evidence="1">
    <location>
        <begin position="14"/>
        <end position="74"/>
    </location>
</feature>
<dbReference type="InterPro" id="IPR000595">
    <property type="entry name" value="cNMP-bd_dom"/>
</dbReference>
<dbReference type="Proteomes" id="UP000289775">
    <property type="component" value="Unassembled WGS sequence"/>
</dbReference>
<dbReference type="Gene3D" id="2.60.120.10">
    <property type="entry name" value="Jelly Rolls"/>
    <property type="match status" value="1"/>
</dbReference>
<dbReference type="SUPFAM" id="SSF51206">
    <property type="entry name" value="cAMP-binding domain-like"/>
    <property type="match status" value="1"/>
</dbReference>
<accession>A0A444WA67</accession>